<dbReference type="SUPFAM" id="SSF46894">
    <property type="entry name" value="C-terminal effector domain of the bipartite response regulators"/>
    <property type="match status" value="1"/>
</dbReference>
<dbReference type="PANTHER" id="PTHR43214">
    <property type="entry name" value="TWO-COMPONENT RESPONSE REGULATOR"/>
    <property type="match status" value="1"/>
</dbReference>
<dbReference type="PROSITE" id="PS50110">
    <property type="entry name" value="RESPONSE_REGULATORY"/>
    <property type="match status" value="1"/>
</dbReference>
<gene>
    <name evidence="8" type="ORF">GCM10009843_16130</name>
</gene>
<keyword evidence="2" id="KW-0805">Transcription regulation</keyword>
<dbReference type="Proteomes" id="UP001500575">
    <property type="component" value="Unassembled WGS sequence"/>
</dbReference>
<evidence type="ECO:0000313" key="8">
    <source>
        <dbReference type="EMBL" id="GAA2121668.1"/>
    </source>
</evidence>
<dbReference type="PRINTS" id="PR00038">
    <property type="entry name" value="HTHLUXR"/>
</dbReference>
<feature type="domain" description="Response regulatory" evidence="7">
    <location>
        <begin position="10"/>
        <end position="126"/>
    </location>
</feature>
<dbReference type="SMART" id="SM00448">
    <property type="entry name" value="REC"/>
    <property type="match status" value="1"/>
</dbReference>
<accession>A0ABN2Y7E9</accession>
<comment type="caution">
    <text evidence="5">Lacks conserved residue(s) required for the propagation of feature annotation.</text>
</comment>
<evidence type="ECO:0000256" key="1">
    <source>
        <dbReference type="ARBA" id="ARBA00022553"/>
    </source>
</evidence>
<dbReference type="RefSeq" id="WP_344303170.1">
    <property type="nucleotide sequence ID" value="NZ_BAAAQQ010000007.1"/>
</dbReference>
<dbReference type="Gene3D" id="3.40.50.2300">
    <property type="match status" value="1"/>
</dbReference>
<evidence type="ECO:0000256" key="2">
    <source>
        <dbReference type="ARBA" id="ARBA00023015"/>
    </source>
</evidence>
<evidence type="ECO:0000256" key="3">
    <source>
        <dbReference type="ARBA" id="ARBA00023125"/>
    </source>
</evidence>
<organism evidence="8 9">
    <name type="scientific">Nocardioides bigeumensis</name>
    <dbReference type="NCBI Taxonomy" id="433657"/>
    <lineage>
        <taxon>Bacteria</taxon>
        <taxon>Bacillati</taxon>
        <taxon>Actinomycetota</taxon>
        <taxon>Actinomycetes</taxon>
        <taxon>Propionibacteriales</taxon>
        <taxon>Nocardioidaceae</taxon>
        <taxon>Nocardioides</taxon>
    </lineage>
</organism>
<dbReference type="Pfam" id="PF00196">
    <property type="entry name" value="GerE"/>
    <property type="match status" value="1"/>
</dbReference>
<evidence type="ECO:0000259" key="6">
    <source>
        <dbReference type="PROSITE" id="PS50043"/>
    </source>
</evidence>
<keyword evidence="4" id="KW-0804">Transcription</keyword>
<dbReference type="InterPro" id="IPR011006">
    <property type="entry name" value="CheY-like_superfamily"/>
</dbReference>
<protein>
    <submittedName>
        <fullName evidence="8">Response regulator transcription factor</fullName>
    </submittedName>
</protein>
<dbReference type="CDD" id="cd17535">
    <property type="entry name" value="REC_NarL-like"/>
    <property type="match status" value="1"/>
</dbReference>
<sequence length="218" mass="22958">MGDASTRTVAVYLVDAHDLVREGTRAILEREPDIKVAGEQRDAAEVVRLVAACHPDVVVVGVGDEADVGLEVCQALSTALPRIPCLVVGHHRPSKLVVAAIQAGAKGYVLDESRSGDVVAAVRRLAQGLSSLDPVITSRVLTHLRGGSEARPATSVLSATERKVLELIGLGLTNREIAVRVQLPPAAVKKHVASIFTKLDVRRRTQAAVVAARELGAG</sequence>
<keyword evidence="3" id="KW-0238">DNA-binding</keyword>
<evidence type="ECO:0000313" key="9">
    <source>
        <dbReference type="Proteomes" id="UP001500575"/>
    </source>
</evidence>
<evidence type="ECO:0000256" key="4">
    <source>
        <dbReference type="ARBA" id="ARBA00023163"/>
    </source>
</evidence>
<dbReference type="PROSITE" id="PS50043">
    <property type="entry name" value="HTH_LUXR_2"/>
    <property type="match status" value="1"/>
</dbReference>
<keyword evidence="9" id="KW-1185">Reference proteome</keyword>
<dbReference type="EMBL" id="BAAAQQ010000007">
    <property type="protein sequence ID" value="GAA2121668.1"/>
    <property type="molecule type" value="Genomic_DNA"/>
</dbReference>
<evidence type="ECO:0000259" key="7">
    <source>
        <dbReference type="PROSITE" id="PS50110"/>
    </source>
</evidence>
<dbReference type="InterPro" id="IPR016032">
    <property type="entry name" value="Sig_transdc_resp-reg_C-effctor"/>
</dbReference>
<keyword evidence="1" id="KW-0597">Phosphoprotein</keyword>
<dbReference type="SMART" id="SM00421">
    <property type="entry name" value="HTH_LUXR"/>
    <property type="match status" value="1"/>
</dbReference>
<reference evidence="8 9" key="1">
    <citation type="journal article" date="2019" name="Int. J. Syst. Evol. Microbiol.">
        <title>The Global Catalogue of Microorganisms (GCM) 10K type strain sequencing project: providing services to taxonomists for standard genome sequencing and annotation.</title>
        <authorList>
            <consortium name="The Broad Institute Genomics Platform"/>
            <consortium name="The Broad Institute Genome Sequencing Center for Infectious Disease"/>
            <person name="Wu L."/>
            <person name="Ma J."/>
        </authorList>
    </citation>
    <scope>NUCLEOTIDE SEQUENCE [LARGE SCALE GENOMIC DNA]</scope>
    <source>
        <strain evidence="8 9">JCM 16021</strain>
    </source>
</reference>
<dbReference type="CDD" id="cd06170">
    <property type="entry name" value="LuxR_C_like"/>
    <property type="match status" value="1"/>
</dbReference>
<dbReference type="PANTHER" id="PTHR43214:SF24">
    <property type="entry name" value="TRANSCRIPTIONAL REGULATORY PROTEIN NARL-RELATED"/>
    <property type="match status" value="1"/>
</dbReference>
<proteinExistence type="predicted"/>
<evidence type="ECO:0000256" key="5">
    <source>
        <dbReference type="PROSITE-ProRule" id="PRU00169"/>
    </source>
</evidence>
<dbReference type="Pfam" id="PF00072">
    <property type="entry name" value="Response_reg"/>
    <property type="match status" value="1"/>
</dbReference>
<dbReference type="SUPFAM" id="SSF52172">
    <property type="entry name" value="CheY-like"/>
    <property type="match status" value="1"/>
</dbReference>
<dbReference type="InterPro" id="IPR058245">
    <property type="entry name" value="NreC/VraR/RcsB-like_REC"/>
</dbReference>
<dbReference type="InterPro" id="IPR039420">
    <property type="entry name" value="WalR-like"/>
</dbReference>
<dbReference type="InterPro" id="IPR000792">
    <property type="entry name" value="Tscrpt_reg_LuxR_C"/>
</dbReference>
<feature type="domain" description="HTH luxR-type" evidence="6">
    <location>
        <begin position="150"/>
        <end position="215"/>
    </location>
</feature>
<name>A0ABN2Y7E9_9ACTN</name>
<dbReference type="InterPro" id="IPR001789">
    <property type="entry name" value="Sig_transdc_resp-reg_receiver"/>
</dbReference>
<comment type="caution">
    <text evidence="8">The sequence shown here is derived from an EMBL/GenBank/DDBJ whole genome shotgun (WGS) entry which is preliminary data.</text>
</comment>